<dbReference type="GO" id="GO:0047834">
    <property type="term" value="F:D-threo-aldose 1-dehydrogenase activity"/>
    <property type="evidence" value="ECO:0007669"/>
    <property type="project" value="UniProtKB-EC"/>
</dbReference>
<evidence type="ECO:0000313" key="3">
    <source>
        <dbReference type="Proteomes" id="UP000539175"/>
    </source>
</evidence>
<reference evidence="2 3" key="1">
    <citation type="submission" date="2020-08" db="EMBL/GenBank/DDBJ databases">
        <title>Genomic Encyclopedia of Type Strains, Phase IV (KMG-IV): sequencing the most valuable type-strain genomes for metagenomic binning, comparative biology and taxonomic classification.</title>
        <authorList>
            <person name="Goeker M."/>
        </authorList>
    </citation>
    <scope>NUCLEOTIDE SEQUENCE [LARGE SCALE GENOMIC DNA]</scope>
    <source>
        <strain evidence="2 3">DSM 22198</strain>
    </source>
</reference>
<name>A0A7X0AZT5_9PROT</name>
<dbReference type="PANTHER" id="PTHR42686">
    <property type="entry name" value="GH17980P-RELATED"/>
    <property type="match status" value="1"/>
</dbReference>
<proteinExistence type="predicted"/>
<gene>
    <name evidence="2" type="ORF">FHS74_003702</name>
</gene>
<dbReference type="InterPro" id="IPR020471">
    <property type="entry name" value="AKR"/>
</dbReference>
<dbReference type="RefSeq" id="WP_184803233.1">
    <property type="nucleotide sequence ID" value="NZ_JACIIZ010000010.1"/>
</dbReference>
<organism evidence="2 3">
    <name type="scientific">Nitrospirillum iridis</name>
    <dbReference type="NCBI Taxonomy" id="765888"/>
    <lineage>
        <taxon>Bacteria</taxon>
        <taxon>Pseudomonadati</taxon>
        <taxon>Pseudomonadota</taxon>
        <taxon>Alphaproteobacteria</taxon>
        <taxon>Rhodospirillales</taxon>
        <taxon>Azospirillaceae</taxon>
        <taxon>Nitrospirillum</taxon>
    </lineage>
</organism>
<accession>A0A7X0AZT5</accession>
<dbReference type="InterPro" id="IPR023210">
    <property type="entry name" value="NADP_OxRdtase_dom"/>
</dbReference>
<dbReference type="InterPro" id="IPR036812">
    <property type="entry name" value="NAD(P)_OxRdtase_dom_sf"/>
</dbReference>
<dbReference type="PANTHER" id="PTHR42686:SF1">
    <property type="entry name" value="GH17980P-RELATED"/>
    <property type="match status" value="1"/>
</dbReference>
<sequence length="348" mass="37223">MALDPSPLDPSPLGPSPLDPAGLGALGFGAAPIGNLYRAMPEEDAEATIRSALDAGIRYLDTAPHYGFGLSEKRLGRYLPALDPDEALIISTKVGRRLDPVPEADLTRARQGFVTPEPFESRFDYSYDAVMRSYEASRQRLGRERIDILYVHDIGRYAQGDRHAETFRQFMAGGYRALRELRDGGAVGAIGLGVNEWEVCVEALAHGDYDLMLLAGCYTLLDQSPLDVFLPLCARRGVGIVIGGPYNSGILATGVKGPGPVNYQYQPAPPGIVARVAAIEAVCDAHGVPLAAAALQFPLAHGQVASVIPGMNSPGQVERAVSLMRHPIPAALWAELKHQGLLRADAPV</sequence>
<dbReference type="SUPFAM" id="SSF51430">
    <property type="entry name" value="NAD(P)-linked oxidoreductase"/>
    <property type="match status" value="1"/>
</dbReference>
<evidence type="ECO:0000259" key="1">
    <source>
        <dbReference type="Pfam" id="PF00248"/>
    </source>
</evidence>
<dbReference type="EMBL" id="JACIIZ010000010">
    <property type="protein sequence ID" value="MBB6253133.1"/>
    <property type="molecule type" value="Genomic_DNA"/>
</dbReference>
<feature type="domain" description="NADP-dependent oxidoreductase" evidence="1">
    <location>
        <begin position="26"/>
        <end position="337"/>
    </location>
</feature>
<evidence type="ECO:0000313" key="2">
    <source>
        <dbReference type="EMBL" id="MBB6253133.1"/>
    </source>
</evidence>
<dbReference type="Proteomes" id="UP000539175">
    <property type="component" value="Unassembled WGS sequence"/>
</dbReference>
<dbReference type="GO" id="GO:0005829">
    <property type="term" value="C:cytosol"/>
    <property type="evidence" value="ECO:0007669"/>
    <property type="project" value="TreeGrafter"/>
</dbReference>
<dbReference type="Pfam" id="PF00248">
    <property type="entry name" value="Aldo_ket_red"/>
    <property type="match status" value="1"/>
</dbReference>
<dbReference type="AlphaFoldDB" id="A0A7X0AZT5"/>
<dbReference type="EC" id="1.1.1.122" evidence="2"/>
<dbReference type="Gene3D" id="3.20.20.100">
    <property type="entry name" value="NADP-dependent oxidoreductase domain"/>
    <property type="match status" value="1"/>
</dbReference>
<protein>
    <submittedName>
        <fullName evidence="2">D-threo-aldose 1-dehydrogenase</fullName>
        <ecNumber evidence="2">1.1.1.122</ecNumber>
    </submittedName>
</protein>
<keyword evidence="3" id="KW-1185">Reference proteome</keyword>
<comment type="caution">
    <text evidence="2">The sequence shown here is derived from an EMBL/GenBank/DDBJ whole genome shotgun (WGS) entry which is preliminary data.</text>
</comment>
<keyword evidence="2" id="KW-0560">Oxidoreductase</keyword>